<reference evidence="1" key="1">
    <citation type="submission" date="2016-05" db="EMBL/GenBank/DDBJ databases">
        <authorList>
            <person name="Lavstsen T."/>
            <person name="Jespersen J.S."/>
        </authorList>
    </citation>
    <scope>NUCLEOTIDE SEQUENCE</scope>
    <source>
        <tissue evidence="1">Brain</tissue>
    </source>
</reference>
<dbReference type="EMBL" id="HAEE01010299">
    <property type="protein sequence ID" value="SBR30349.1"/>
    <property type="molecule type" value="Transcribed_RNA"/>
</dbReference>
<feature type="non-terminal residue" evidence="1">
    <location>
        <position position="1"/>
    </location>
</feature>
<dbReference type="AlphaFoldDB" id="A0A1A8KFA4"/>
<feature type="non-terminal residue" evidence="1">
    <location>
        <position position="207"/>
    </location>
</feature>
<accession>A0A1A8KFA4</accession>
<name>A0A1A8KFA4_NOTKU</name>
<evidence type="ECO:0000313" key="1">
    <source>
        <dbReference type="EMBL" id="SBR30349.1"/>
    </source>
</evidence>
<sequence>SLRLFENMKTASAILPAHPCPGLNLRVWLANNFLKLTDSKSEALLMTPNKTTQVSSDLATLPFDLKQCVTNLGVKIDTQFSMGPQINAVVRSCFYQLRRLVRLKPILKRAHLESVIHAFIISRLDYANSILIGLPASALNRLQVVQNAAARFLTNTPRREHITPVLARLHWLPVNFRVKFKILIFVFKALNGLAPDYLSDLVTRYVP</sequence>
<reference evidence="1" key="2">
    <citation type="submission" date="2016-06" db="EMBL/GenBank/DDBJ databases">
        <title>The genome of a short-lived fish provides insights into sex chromosome evolution and the genetic control of aging.</title>
        <authorList>
            <person name="Reichwald K."/>
            <person name="Felder M."/>
            <person name="Petzold A."/>
            <person name="Koch P."/>
            <person name="Groth M."/>
            <person name="Platzer M."/>
        </authorList>
    </citation>
    <scope>NUCLEOTIDE SEQUENCE</scope>
    <source>
        <tissue evidence="1">Brain</tissue>
    </source>
</reference>
<proteinExistence type="predicted"/>
<dbReference type="PANTHER" id="PTHR33332">
    <property type="entry name" value="REVERSE TRANSCRIPTASE DOMAIN-CONTAINING PROTEIN"/>
    <property type="match status" value="1"/>
</dbReference>
<protein>
    <submittedName>
        <fullName evidence="1">Zinc finger protein 862</fullName>
    </submittedName>
</protein>
<organism evidence="1">
    <name type="scientific">Nothobranchius kuhntae</name>
    <name type="common">Beira killifish</name>
    <dbReference type="NCBI Taxonomy" id="321403"/>
    <lineage>
        <taxon>Eukaryota</taxon>
        <taxon>Metazoa</taxon>
        <taxon>Chordata</taxon>
        <taxon>Craniata</taxon>
        <taxon>Vertebrata</taxon>
        <taxon>Euteleostomi</taxon>
        <taxon>Actinopterygii</taxon>
        <taxon>Neopterygii</taxon>
        <taxon>Teleostei</taxon>
        <taxon>Neoteleostei</taxon>
        <taxon>Acanthomorphata</taxon>
        <taxon>Ovalentaria</taxon>
        <taxon>Atherinomorphae</taxon>
        <taxon>Cyprinodontiformes</taxon>
        <taxon>Nothobranchiidae</taxon>
        <taxon>Nothobranchius</taxon>
    </lineage>
</organism>
<gene>
    <name evidence="1" type="primary">ZNF862</name>
</gene>